<comment type="caution">
    <text evidence="1">The sequence shown here is derived from an EMBL/GenBank/DDBJ whole genome shotgun (WGS) entry which is preliminary data.</text>
</comment>
<gene>
    <name evidence="1" type="ORF">CJ203_02515</name>
</gene>
<dbReference type="Proteomes" id="UP000235836">
    <property type="component" value="Unassembled WGS sequence"/>
</dbReference>
<keyword evidence="2" id="KW-1185">Reference proteome</keyword>
<dbReference type="InterPro" id="IPR021804">
    <property type="entry name" value="DUF3375"/>
</dbReference>
<dbReference type="EMBL" id="PNHG01000003">
    <property type="protein sequence ID" value="PMC64914.1"/>
    <property type="molecule type" value="Genomic_DNA"/>
</dbReference>
<sequence>MALQARALTFKRQKDQSVAVRLLYADNAPVILAVIADYFPRGAESRPARQVYELMAADLALLRDTFDLPKTPQAYCNDWVTASRVASISNALQDLARDTDPNIATRLQHLYRQRQQVDAMIASVELGKFELPSDKSVQERVSLDWALAQDAFVAIWG</sequence>
<reference evidence="1 2" key="1">
    <citation type="submission" date="2017-09" db="EMBL/GenBank/DDBJ databases">
        <title>Bacterial strain isolated from the female urinary microbiota.</title>
        <authorList>
            <person name="Thomas-White K."/>
            <person name="Kumar N."/>
            <person name="Forster S."/>
            <person name="Putonti C."/>
            <person name="Lawley T."/>
            <person name="Wolfe A.J."/>
        </authorList>
    </citation>
    <scope>NUCLEOTIDE SEQUENCE [LARGE SCALE GENOMIC DNA]</scope>
    <source>
        <strain evidence="1 2">UMB0792</strain>
    </source>
</reference>
<dbReference type="AlphaFoldDB" id="A0A2N6T6F1"/>
<dbReference type="Pfam" id="PF11855">
    <property type="entry name" value="DUF3375"/>
    <property type="match status" value="1"/>
</dbReference>
<protein>
    <submittedName>
        <fullName evidence="1">Uncharacterized protein</fullName>
    </submittedName>
</protein>
<dbReference type="RefSeq" id="WP_102723427.1">
    <property type="nucleotide sequence ID" value="NZ_PNHG01000003.1"/>
</dbReference>
<evidence type="ECO:0000313" key="2">
    <source>
        <dbReference type="Proteomes" id="UP000235836"/>
    </source>
</evidence>
<evidence type="ECO:0000313" key="1">
    <source>
        <dbReference type="EMBL" id="PMC64914.1"/>
    </source>
</evidence>
<accession>A0A2N6T6F1</accession>
<name>A0A2N6T6F1_9CORY</name>
<proteinExistence type="predicted"/>
<organism evidence="1 2">
    <name type="scientific">Corynebacterium tuscaniense</name>
    <dbReference type="NCBI Taxonomy" id="302449"/>
    <lineage>
        <taxon>Bacteria</taxon>
        <taxon>Bacillati</taxon>
        <taxon>Actinomycetota</taxon>
        <taxon>Actinomycetes</taxon>
        <taxon>Mycobacteriales</taxon>
        <taxon>Corynebacteriaceae</taxon>
        <taxon>Corynebacterium</taxon>
    </lineage>
</organism>